<name>A0AAE1QIW0_9EUCA</name>
<gene>
    <name evidence="7" type="ORF">Pmani_002289</name>
</gene>
<evidence type="ECO:0000256" key="4">
    <source>
        <dbReference type="ARBA" id="ARBA00022490"/>
    </source>
</evidence>
<keyword evidence="4" id="KW-0963">Cytoplasm</keyword>
<dbReference type="AlphaFoldDB" id="A0AAE1QIW0"/>
<feature type="compositionally biased region" description="Basic and acidic residues" evidence="6">
    <location>
        <begin position="9"/>
        <end position="31"/>
    </location>
</feature>
<dbReference type="GO" id="GO:0005634">
    <property type="term" value="C:nucleus"/>
    <property type="evidence" value="ECO:0007669"/>
    <property type="project" value="UniProtKB-SubCell"/>
</dbReference>
<dbReference type="InterPro" id="IPR029428">
    <property type="entry name" value="MCRIP"/>
</dbReference>
<comment type="caution">
    <text evidence="7">The sequence shown here is derived from an EMBL/GenBank/DDBJ whole genome shotgun (WGS) entry which is preliminary data.</text>
</comment>
<evidence type="ECO:0000313" key="8">
    <source>
        <dbReference type="Proteomes" id="UP001292094"/>
    </source>
</evidence>
<dbReference type="Proteomes" id="UP001292094">
    <property type="component" value="Unassembled WGS sequence"/>
</dbReference>
<dbReference type="EMBL" id="JAWZYT010000161">
    <property type="protein sequence ID" value="KAK4327233.1"/>
    <property type="molecule type" value="Genomic_DNA"/>
</dbReference>
<evidence type="ECO:0000313" key="7">
    <source>
        <dbReference type="EMBL" id="KAK4327233.1"/>
    </source>
</evidence>
<sequence length="138" mass="15779">MYKISGIRSRRDANQKLENLDQIRELTRDADQPTMSSPRPVFQPVGGGGKSGRSTNGRPPPQDVITPQHEELIRFFNDSWGRVCKELEMGKQNGHDGRGSGITYYEEKSEHPALHDFKPFDLEAYWGKRLYQNLTQST</sequence>
<keyword evidence="5" id="KW-0539">Nucleus</keyword>
<evidence type="ECO:0000256" key="1">
    <source>
        <dbReference type="ARBA" id="ARBA00004123"/>
    </source>
</evidence>
<evidence type="ECO:0000256" key="6">
    <source>
        <dbReference type="SAM" id="MobiDB-lite"/>
    </source>
</evidence>
<comment type="similarity">
    <text evidence="3">Belongs to the MCRIP family.</text>
</comment>
<organism evidence="7 8">
    <name type="scientific">Petrolisthes manimaculis</name>
    <dbReference type="NCBI Taxonomy" id="1843537"/>
    <lineage>
        <taxon>Eukaryota</taxon>
        <taxon>Metazoa</taxon>
        <taxon>Ecdysozoa</taxon>
        <taxon>Arthropoda</taxon>
        <taxon>Crustacea</taxon>
        <taxon>Multicrustacea</taxon>
        <taxon>Malacostraca</taxon>
        <taxon>Eumalacostraca</taxon>
        <taxon>Eucarida</taxon>
        <taxon>Decapoda</taxon>
        <taxon>Pleocyemata</taxon>
        <taxon>Anomura</taxon>
        <taxon>Galatheoidea</taxon>
        <taxon>Porcellanidae</taxon>
        <taxon>Petrolisthes</taxon>
    </lineage>
</organism>
<evidence type="ECO:0000256" key="3">
    <source>
        <dbReference type="ARBA" id="ARBA00010821"/>
    </source>
</evidence>
<feature type="region of interest" description="Disordered" evidence="6">
    <location>
        <begin position="1"/>
        <end position="67"/>
    </location>
</feature>
<dbReference type="GO" id="GO:0010494">
    <property type="term" value="C:cytoplasmic stress granule"/>
    <property type="evidence" value="ECO:0007669"/>
    <property type="project" value="UniProtKB-SubCell"/>
</dbReference>
<comment type="subcellular location">
    <subcellularLocation>
        <location evidence="2">Cytoplasm</location>
        <location evidence="2">Stress granule</location>
    </subcellularLocation>
    <subcellularLocation>
        <location evidence="1">Nucleus</location>
    </subcellularLocation>
</comment>
<keyword evidence="8" id="KW-1185">Reference proteome</keyword>
<proteinExistence type="inferred from homology"/>
<accession>A0AAE1QIW0</accession>
<dbReference type="Pfam" id="PF14799">
    <property type="entry name" value="FAM195"/>
    <property type="match status" value="1"/>
</dbReference>
<reference evidence="7" key="1">
    <citation type="submission" date="2023-11" db="EMBL/GenBank/DDBJ databases">
        <title>Genome assemblies of two species of porcelain crab, Petrolisthes cinctipes and Petrolisthes manimaculis (Anomura: Porcellanidae).</title>
        <authorList>
            <person name="Angst P."/>
        </authorList>
    </citation>
    <scope>NUCLEOTIDE SEQUENCE</scope>
    <source>
        <strain evidence="7">PB745_02</strain>
        <tissue evidence="7">Gill</tissue>
    </source>
</reference>
<protein>
    <recommendedName>
        <fullName evidence="9">Mapk-regulated corepressor-interacting protein 1</fullName>
    </recommendedName>
</protein>
<evidence type="ECO:0008006" key="9">
    <source>
        <dbReference type="Google" id="ProtNLM"/>
    </source>
</evidence>
<evidence type="ECO:0000256" key="2">
    <source>
        <dbReference type="ARBA" id="ARBA00004210"/>
    </source>
</evidence>
<evidence type="ECO:0000256" key="5">
    <source>
        <dbReference type="ARBA" id="ARBA00023242"/>
    </source>
</evidence>